<dbReference type="SUPFAM" id="SSF50494">
    <property type="entry name" value="Trypsin-like serine proteases"/>
    <property type="match status" value="1"/>
</dbReference>
<evidence type="ECO:0000259" key="3">
    <source>
        <dbReference type="PROSITE" id="PS50240"/>
    </source>
</evidence>
<gene>
    <name evidence="4" type="ORF">TRM7557_01211</name>
</gene>
<dbReference type="Proteomes" id="UP000052022">
    <property type="component" value="Unassembled WGS sequence"/>
</dbReference>
<evidence type="ECO:0000256" key="2">
    <source>
        <dbReference type="SAM" id="SignalP"/>
    </source>
</evidence>
<protein>
    <submittedName>
        <fullName evidence="4">V8-like Glu-specific endopeptidase</fullName>
    </submittedName>
</protein>
<dbReference type="InterPro" id="IPR009003">
    <property type="entry name" value="Peptidase_S1_PA"/>
</dbReference>
<dbReference type="Pfam" id="PF00089">
    <property type="entry name" value="Trypsin"/>
    <property type="match status" value="1"/>
</dbReference>
<dbReference type="OrthoDB" id="267336at2"/>
<reference evidence="4 5" key="1">
    <citation type="submission" date="2015-09" db="EMBL/GenBank/DDBJ databases">
        <authorList>
            <consortium name="Swine Surveillance"/>
        </authorList>
    </citation>
    <scope>NUCLEOTIDE SEQUENCE [LARGE SCALE GENOMIC DNA]</scope>
    <source>
        <strain evidence="4 5">CECT 7557</strain>
    </source>
</reference>
<feature type="chain" id="PRO_5006063102" evidence="2">
    <location>
        <begin position="23"/>
        <end position="235"/>
    </location>
</feature>
<organism evidence="4 5">
    <name type="scientific">Tritonibacter multivorans</name>
    <dbReference type="NCBI Taxonomy" id="928856"/>
    <lineage>
        <taxon>Bacteria</taxon>
        <taxon>Pseudomonadati</taxon>
        <taxon>Pseudomonadota</taxon>
        <taxon>Alphaproteobacteria</taxon>
        <taxon>Rhodobacterales</taxon>
        <taxon>Paracoccaceae</taxon>
        <taxon>Tritonibacter</taxon>
    </lineage>
</organism>
<dbReference type="PROSITE" id="PS00134">
    <property type="entry name" value="TRYPSIN_HIS"/>
    <property type="match status" value="1"/>
</dbReference>
<evidence type="ECO:0000313" key="4">
    <source>
        <dbReference type="EMBL" id="CUH77110.1"/>
    </source>
</evidence>
<dbReference type="PROSITE" id="PS50240">
    <property type="entry name" value="TRYPSIN_DOM"/>
    <property type="match status" value="1"/>
</dbReference>
<dbReference type="PRINTS" id="PR00722">
    <property type="entry name" value="CHYMOTRYPSIN"/>
</dbReference>
<dbReference type="STRING" id="928856.SAMN04488049_1155"/>
<dbReference type="PANTHER" id="PTHR15462">
    <property type="entry name" value="SERINE PROTEASE"/>
    <property type="match status" value="1"/>
</dbReference>
<dbReference type="EMBL" id="CYSD01000018">
    <property type="protein sequence ID" value="CUH77110.1"/>
    <property type="molecule type" value="Genomic_DNA"/>
</dbReference>
<accession>A0A0P1G649</accession>
<dbReference type="InterPro" id="IPR043504">
    <property type="entry name" value="Peptidase_S1_PA_chymotrypsin"/>
</dbReference>
<dbReference type="GO" id="GO:0006508">
    <property type="term" value="P:proteolysis"/>
    <property type="evidence" value="ECO:0007669"/>
    <property type="project" value="InterPro"/>
</dbReference>
<proteinExistence type="predicted"/>
<dbReference type="GO" id="GO:0004252">
    <property type="term" value="F:serine-type endopeptidase activity"/>
    <property type="evidence" value="ECO:0007669"/>
    <property type="project" value="InterPro"/>
</dbReference>
<feature type="domain" description="Peptidase S1" evidence="3">
    <location>
        <begin position="16"/>
        <end position="232"/>
    </location>
</feature>
<dbReference type="SMART" id="SM00020">
    <property type="entry name" value="Tryp_SPc"/>
    <property type="match status" value="1"/>
</dbReference>
<dbReference type="InterPro" id="IPR018114">
    <property type="entry name" value="TRYPSIN_HIS"/>
</dbReference>
<evidence type="ECO:0000313" key="5">
    <source>
        <dbReference type="Proteomes" id="UP000052022"/>
    </source>
</evidence>
<dbReference type="AlphaFoldDB" id="A0A0P1G649"/>
<evidence type="ECO:0000256" key="1">
    <source>
        <dbReference type="ARBA" id="ARBA00022729"/>
    </source>
</evidence>
<dbReference type="InterPro" id="IPR050966">
    <property type="entry name" value="Glutamyl_endopeptidase"/>
</dbReference>
<keyword evidence="1 2" id="KW-0732">Signal</keyword>
<dbReference type="RefSeq" id="WP_074942102.1">
    <property type="nucleotide sequence ID" value="NZ_CYSD01000018.1"/>
</dbReference>
<name>A0A0P1G649_9RHOB</name>
<dbReference type="InterPro" id="IPR001314">
    <property type="entry name" value="Peptidase_S1A"/>
</dbReference>
<keyword evidence="5" id="KW-1185">Reference proteome</keyword>
<dbReference type="InterPro" id="IPR001254">
    <property type="entry name" value="Trypsin_dom"/>
</dbReference>
<feature type="signal peptide" evidence="2">
    <location>
        <begin position="1"/>
        <end position="22"/>
    </location>
</feature>
<dbReference type="Gene3D" id="2.40.10.10">
    <property type="entry name" value="Trypsin-like serine proteases"/>
    <property type="match status" value="2"/>
</dbReference>
<dbReference type="PANTHER" id="PTHR15462:SF8">
    <property type="entry name" value="SERINE PROTEASE"/>
    <property type="match status" value="1"/>
</dbReference>
<sequence>MRKLLAVAAACLSLGMSGGALAGDRHAQSLPGWEAVGRLNISGKYMCTGALIAPNLVLTAAHCMFDARTGQRIRAQSIRFEAGLDGRQAKAARMAAKAVIHPDYVHRLKGQAQLGHDIAVLRLDRPISSSHIKPFSMSARASQGDAVDVLSYSYTNATRPNREVGCEVLSRQTRTLVMTCRVEFGASGAPVLYVQPGRPPKIISVISSKAAMGQQRVSIGTTLDSKLQHMMRSAI</sequence>